<dbReference type="AlphaFoldDB" id="A0A1G4Z316"/>
<keyword evidence="2" id="KW-1185">Reference proteome</keyword>
<protein>
    <recommendedName>
        <fullName evidence="3">Shikimate kinase</fullName>
    </recommendedName>
</protein>
<dbReference type="SUPFAM" id="SSF52540">
    <property type="entry name" value="P-loop containing nucleoside triphosphate hydrolases"/>
    <property type="match status" value="1"/>
</dbReference>
<dbReference type="OrthoDB" id="5194388at2"/>
<reference evidence="2" key="1">
    <citation type="submission" date="2016-10" db="EMBL/GenBank/DDBJ databases">
        <authorList>
            <person name="Varghese N."/>
            <person name="Submissions S."/>
        </authorList>
    </citation>
    <scope>NUCLEOTIDE SEQUENCE [LARGE SCALE GENOMIC DNA]</scope>
    <source>
        <strain evidence="2">DSM 45722</strain>
    </source>
</reference>
<evidence type="ECO:0000313" key="2">
    <source>
        <dbReference type="Proteomes" id="UP000198981"/>
    </source>
</evidence>
<proteinExistence type="predicted"/>
<accession>A0A1G4Z316</accession>
<gene>
    <name evidence="1" type="ORF">SAMN03159343_4051</name>
</gene>
<dbReference type="EMBL" id="FMUH01000008">
    <property type="protein sequence ID" value="SCX60083.1"/>
    <property type="molecule type" value="Genomic_DNA"/>
</dbReference>
<name>A0A1G4Z316_9ACTN</name>
<dbReference type="Gene3D" id="3.40.50.300">
    <property type="entry name" value="P-loop containing nucleotide triphosphate hydrolases"/>
    <property type="match status" value="1"/>
</dbReference>
<evidence type="ECO:0000313" key="1">
    <source>
        <dbReference type="EMBL" id="SCX60083.1"/>
    </source>
</evidence>
<organism evidence="1 2">
    <name type="scientific">Klenkia marina</name>
    <dbReference type="NCBI Taxonomy" id="1960309"/>
    <lineage>
        <taxon>Bacteria</taxon>
        <taxon>Bacillati</taxon>
        <taxon>Actinomycetota</taxon>
        <taxon>Actinomycetes</taxon>
        <taxon>Geodermatophilales</taxon>
        <taxon>Geodermatophilaceae</taxon>
        <taxon>Klenkia</taxon>
    </lineage>
</organism>
<evidence type="ECO:0008006" key="3">
    <source>
        <dbReference type="Google" id="ProtNLM"/>
    </source>
</evidence>
<dbReference type="STRING" id="1960309.SAMN03159343_4051"/>
<dbReference type="Proteomes" id="UP000198981">
    <property type="component" value="Unassembled WGS sequence"/>
</dbReference>
<dbReference type="InterPro" id="IPR027417">
    <property type="entry name" value="P-loop_NTPase"/>
</dbReference>
<dbReference type="RefSeq" id="WP_092807750.1">
    <property type="nucleotide sequence ID" value="NZ_FMUH01000008.1"/>
</dbReference>
<sequence>MTAPTPFPLRRPLLLTGGPAAGCTSVARALAGRRGLCAVVEVADLHGMLRSGAVQPWRPGAGEGQHRLAAVQACLLAASFTAAGVEAVVCDVVRGEVGAVYRASTAAPFLVALRVPVEVARARTASETLSDVEFDALHAEVAALRDVDLEVDATGSLDDVVAAVDAAWAQAGTAAPTR</sequence>